<evidence type="ECO:0000313" key="4">
    <source>
        <dbReference type="Proteomes" id="UP000013827"/>
    </source>
</evidence>
<sequence length="209" mass="21217">MWAAHRCSPHLALLLAVLAGLAAPAAGVVALIAPPSARALSAAAPRRRAAAPLLVLGGGGQQQEQQEQQRSPDEVAEKYGLEAGLFSALRSGGKGGGGGGDDGEGGGMAKAGDLLKRYGGAYLLTSTSLALVSFTLCYLAIDNGVDVASLLQKVNIETTSTSETVGTVGLAYAVHKAASPIRFPPTVALTPIVARKVFGQQVEEEGEAE</sequence>
<evidence type="ECO:0000256" key="1">
    <source>
        <dbReference type="SAM" id="SignalP"/>
    </source>
</evidence>
<keyword evidence="4" id="KW-1185">Reference proteome</keyword>
<dbReference type="PANTHER" id="PTHR21377:SF20">
    <property type="entry name" value="OS04G0416000 PROTEIN"/>
    <property type="match status" value="1"/>
</dbReference>
<dbReference type="HOGENOM" id="CLU_093325_0_0_1"/>
<dbReference type="PANTHER" id="PTHR21377">
    <property type="entry name" value="PROTEIN FAM210B, MITOCHONDRIAL"/>
    <property type="match status" value="1"/>
</dbReference>
<dbReference type="InterPro" id="IPR009688">
    <property type="entry name" value="FAM210A/B-like_dom"/>
</dbReference>
<dbReference type="OMA" id="IHTNETG"/>
<dbReference type="GeneID" id="17258248"/>
<dbReference type="Proteomes" id="UP000013827">
    <property type="component" value="Unassembled WGS sequence"/>
</dbReference>
<dbReference type="eggNOG" id="KOG4526">
    <property type="taxonomic scope" value="Eukaryota"/>
</dbReference>
<dbReference type="AlphaFoldDB" id="A0A0D3ILJ2"/>
<evidence type="ECO:0000313" key="3">
    <source>
        <dbReference type="EnsemblProtists" id="EOD12127"/>
    </source>
</evidence>
<evidence type="ECO:0000259" key="2">
    <source>
        <dbReference type="Pfam" id="PF06916"/>
    </source>
</evidence>
<name>A0A0D3ILJ2_EMIH1</name>
<reference evidence="3" key="2">
    <citation type="submission" date="2024-10" db="UniProtKB">
        <authorList>
            <consortium name="EnsemblProtists"/>
        </authorList>
    </citation>
    <scope>IDENTIFICATION</scope>
</reference>
<dbReference type="PaxDb" id="2903-EOD12127"/>
<dbReference type="GO" id="GO:0005739">
    <property type="term" value="C:mitochondrion"/>
    <property type="evidence" value="ECO:0007669"/>
    <property type="project" value="TreeGrafter"/>
</dbReference>
<reference evidence="4" key="1">
    <citation type="journal article" date="2013" name="Nature">
        <title>Pan genome of the phytoplankton Emiliania underpins its global distribution.</title>
        <authorList>
            <person name="Read B.A."/>
            <person name="Kegel J."/>
            <person name="Klute M.J."/>
            <person name="Kuo A."/>
            <person name="Lefebvre S.C."/>
            <person name="Maumus F."/>
            <person name="Mayer C."/>
            <person name="Miller J."/>
            <person name="Monier A."/>
            <person name="Salamov A."/>
            <person name="Young J."/>
            <person name="Aguilar M."/>
            <person name="Claverie J.M."/>
            <person name="Frickenhaus S."/>
            <person name="Gonzalez K."/>
            <person name="Herman E.K."/>
            <person name="Lin Y.C."/>
            <person name="Napier J."/>
            <person name="Ogata H."/>
            <person name="Sarno A.F."/>
            <person name="Shmutz J."/>
            <person name="Schroeder D."/>
            <person name="de Vargas C."/>
            <person name="Verret F."/>
            <person name="von Dassow P."/>
            <person name="Valentin K."/>
            <person name="Van de Peer Y."/>
            <person name="Wheeler G."/>
            <person name="Dacks J.B."/>
            <person name="Delwiche C.F."/>
            <person name="Dyhrman S.T."/>
            <person name="Glockner G."/>
            <person name="John U."/>
            <person name="Richards T."/>
            <person name="Worden A.Z."/>
            <person name="Zhang X."/>
            <person name="Grigoriev I.V."/>
            <person name="Allen A.E."/>
            <person name="Bidle K."/>
            <person name="Borodovsky M."/>
            <person name="Bowler C."/>
            <person name="Brownlee C."/>
            <person name="Cock J.M."/>
            <person name="Elias M."/>
            <person name="Gladyshev V.N."/>
            <person name="Groth M."/>
            <person name="Guda C."/>
            <person name="Hadaegh A."/>
            <person name="Iglesias-Rodriguez M.D."/>
            <person name="Jenkins J."/>
            <person name="Jones B.M."/>
            <person name="Lawson T."/>
            <person name="Leese F."/>
            <person name="Lindquist E."/>
            <person name="Lobanov A."/>
            <person name="Lomsadze A."/>
            <person name="Malik S.B."/>
            <person name="Marsh M.E."/>
            <person name="Mackinder L."/>
            <person name="Mock T."/>
            <person name="Mueller-Roeber B."/>
            <person name="Pagarete A."/>
            <person name="Parker M."/>
            <person name="Probert I."/>
            <person name="Quesneville H."/>
            <person name="Raines C."/>
            <person name="Rensing S.A."/>
            <person name="Riano-Pachon D.M."/>
            <person name="Richier S."/>
            <person name="Rokitta S."/>
            <person name="Shiraiwa Y."/>
            <person name="Soanes D.M."/>
            <person name="van der Giezen M."/>
            <person name="Wahlund T.M."/>
            <person name="Williams B."/>
            <person name="Wilson W."/>
            <person name="Wolfe G."/>
            <person name="Wurch L.L."/>
        </authorList>
    </citation>
    <scope>NUCLEOTIDE SEQUENCE</scope>
</reference>
<dbReference type="KEGG" id="ehx:EMIHUDRAFT_357487"/>
<keyword evidence="1" id="KW-0732">Signal</keyword>
<protein>
    <recommendedName>
        <fullName evidence="2">DUF1279 domain-containing protein</fullName>
    </recommendedName>
</protein>
<dbReference type="RefSeq" id="XP_005764556.1">
    <property type="nucleotide sequence ID" value="XM_005764499.1"/>
</dbReference>
<feature type="domain" description="DUF1279" evidence="2">
    <location>
        <begin position="113"/>
        <end position="192"/>
    </location>
</feature>
<proteinExistence type="predicted"/>
<dbReference type="EnsemblProtists" id="EOD12127">
    <property type="protein sequence ID" value="EOD12127"/>
    <property type="gene ID" value="EMIHUDRAFT_357487"/>
</dbReference>
<feature type="chain" id="PRO_5044267589" description="DUF1279 domain-containing protein" evidence="1">
    <location>
        <begin position="28"/>
        <end position="209"/>
    </location>
</feature>
<dbReference type="InterPro" id="IPR045866">
    <property type="entry name" value="FAM210A/B-like"/>
</dbReference>
<dbReference type="Pfam" id="PF06916">
    <property type="entry name" value="FAM210A-B_dom"/>
    <property type="match status" value="1"/>
</dbReference>
<feature type="signal peptide" evidence="1">
    <location>
        <begin position="1"/>
        <end position="27"/>
    </location>
</feature>
<organism evidence="3 4">
    <name type="scientific">Emiliania huxleyi (strain CCMP1516)</name>
    <dbReference type="NCBI Taxonomy" id="280463"/>
    <lineage>
        <taxon>Eukaryota</taxon>
        <taxon>Haptista</taxon>
        <taxon>Haptophyta</taxon>
        <taxon>Prymnesiophyceae</taxon>
        <taxon>Isochrysidales</taxon>
        <taxon>Noelaerhabdaceae</taxon>
        <taxon>Emiliania</taxon>
    </lineage>
</organism>
<accession>A0A0D3ILJ2</accession>